<dbReference type="Gene3D" id="3.30.930.10">
    <property type="entry name" value="Bira Bifunctional Protein, Domain 2"/>
    <property type="match status" value="1"/>
</dbReference>
<evidence type="ECO:0000313" key="3">
    <source>
        <dbReference type="Proteomes" id="UP000288805"/>
    </source>
</evidence>
<comment type="caution">
    <text evidence="2">The sequence shown here is derived from an EMBL/GenBank/DDBJ whole genome shotgun (WGS) entry which is preliminary data.</text>
</comment>
<proteinExistence type="predicted"/>
<dbReference type="InterPro" id="IPR041616">
    <property type="entry name" value="PheRS_beta_core"/>
</dbReference>
<gene>
    <name evidence="2" type="primary">VvCHDh001122_4</name>
    <name evidence="2" type="ORF">CK203_076006</name>
</gene>
<dbReference type="PANTHER" id="PTHR10947">
    <property type="entry name" value="PHENYLALANYL-TRNA SYNTHETASE BETA CHAIN AND LEUCINE-RICH REPEAT-CONTAINING PROTEIN 47"/>
    <property type="match status" value="1"/>
</dbReference>
<dbReference type="GO" id="GO:0004826">
    <property type="term" value="F:phenylalanine-tRNA ligase activity"/>
    <property type="evidence" value="ECO:0007669"/>
    <property type="project" value="InterPro"/>
</dbReference>
<dbReference type="AlphaFoldDB" id="A0A438C1G6"/>
<organism evidence="2 3">
    <name type="scientific">Vitis vinifera</name>
    <name type="common">Grape</name>
    <dbReference type="NCBI Taxonomy" id="29760"/>
    <lineage>
        <taxon>Eukaryota</taxon>
        <taxon>Viridiplantae</taxon>
        <taxon>Streptophyta</taxon>
        <taxon>Embryophyta</taxon>
        <taxon>Tracheophyta</taxon>
        <taxon>Spermatophyta</taxon>
        <taxon>Magnoliopsida</taxon>
        <taxon>eudicotyledons</taxon>
        <taxon>Gunneridae</taxon>
        <taxon>Pentapetalae</taxon>
        <taxon>rosids</taxon>
        <taxon>Vitales</taxon>
        <taxon>Vitaceae</taxon>
        <taxon>Viteae</taxon>
        <taxon>Vitis</taxon>
    </lineage>
</organism>
<accession>A0A438C1G6</accession>
<dbReference type="InterPro" id="IPR045060">
    <property type="entry name" value="Phe-tRNA-ligase_IIc_bsu"/>
</dbReference>
<keyword evidence="2" id="KW-0436">Ligase</keyword>
<dbReference type="SUPFAM" id="SSF55681">
    <property type="entry name" value="Class II aaRS and biotin synthetases"/>
    <property type="match status" value="1"/>
</dbReference>
<evidence type="ECO:0000313" key="2">
    <source>
        <dbReference type="EMBL" id="RVW17077.1"/>
    </source>
</evidence>
<dbReference type="GO" id="GO:0006432">
    <property type="term" value="P:phenylalanyl-tRNA aminoacylation"/>
    <property type="evidence" value="ECO:0007669"/>
    <property type="project" value="InterPro"/>
</dbReference>
<evidence type="ECO:0000259" key="1">
    <source>
        <dbReference type="Pfam" id="PF17759"/>
    </source>
</evidence>
<name>A0A438C1G6_VITVI</name>
<reference evidence="2 3" key="1">
    <citation type="journal article" date="2018" name="PLoS Genet.">
        <title>Population sequencing reveals clonal diversity and ancestral inbreeding in the grapevine cultivar Chardonnay.</title>
        <authorList>
            <person name="Roach M.J."/>
            <person name="Johnson D.L."/>
            <person name="Bohlmann J."/>
            <person name="van Vuuren H.J."/>
            <person name="Jones S.J."/>
            <person name="Pretorius I.S."/>
            <person name="Schmidt S.A."/>
            <person name="Borneman A.R."/>
        </authorList>
    </citation>
    <scope>NUCLEOTIDE SEQUENCE [LARGE SCALE GENOMIC DNA]</scope>
    <source>
        <strain evidence="3">cv. Chardonnay</strain>
        <tissue evidence="2">Leaf</tissue>
    </source>
</reference>
<sequence length="205" mass="22507">MPCSVLSWCKESWHCALMHSILHRVLSWLRYCCISMLHPSNRPWHCAHDSSSCLTQGVAPLFPSLGGESASCPVSLRSWVAHQHLSWSPCVVPTRLAQCALLVSEALHQGPLGLSHGCKVPTHETLSGLSVWVVRTSLMPGALKTVAHNKDHPKPIKIFEVGDIAVLDEAKDVGATNRRQLAALYCGANSGFEVQYYCHTLVFMT</sequence>
<feature type="domain" description="Phenylalanyl tRNA synthetase beta chain core" evidence="1">
    <location>
        <begin position="133"/>
        <end position="189"/>
    </location>
</feature>
<dbReference type="PANTHER" id="PTHR10947:SF0">
    <property type="entry name" value="PHENYLALANINE--TRNA LIGASE BETA SUBUNIT"/>
    <property type="match status" value="1"/>
</dbReference>
<dbReference type="Pfam" id="PF17759">
    <property type="entry name" value="tRNA_synthFbeta"/>
    <property type="match status" value="1"/>
</dbReference>
<dbReference type="InterPro" id="IPR045864">
    <property type="entry name" value="aa-tRNA-synth_II/BPL/LPL"/>
</dbReference>
<dbReference type="EMBL" id="QGNW01002581">
    <property type="protein sequence ID" value="RVW17077.1"/>
    <property type="molecule type" value="Genomic_DNA"/>
</dbReference>
<protein>
    <submittedName>
        <fullName evidence="2">Phenylalanine--tRNA ligase beta subunit, cytoplasmic</fullName>
    </submittedName>
</protein>
<dbReference type="Proteomes" id="UP000288805">
    <property type="component" value="Unassembled WGS sequence"/>
</dbReference>